<proteinExistence type="predicted"/>
<reference evidence="1" key="1">
    <citation type="submission" date="2022-07" db="EMBL/GenBank/DDBJ databases">
        <title>Genome Sequence of Agrocybe chaxingu.</title>
        <authorList>
            <person name="Buettner E."/>
        </authorList>
    </citation>
    <scope>NUCLEOTIDE SEQUENCE</scope>
    <source>
        <strain evidence="1">MP-N11</strain>
    </source>
</reference>
<protein>
    <submittedName>
        <fullName evidence="1">Uncharacterized protein</fullName>
    </submittedName>
</protein>
<dbReference type="Proteomes" id="UP001148786">
    <property type="component" value="Unassembled WGS sequence"/>
</dbReference>
<comment type="caution">
    <text evidence="1">The sequence shown here is derived from an EMBL/GenBank/DDBJ whole genome shotgun (WGS) entry which is preliminary data.</text>
</comment>
<sequence length="199" mass="22030">MSHRVVDEDLPQLYKLRELEIDAASTNPLSSISGAVLRALSLKTYAGGNDEFLPHLEVLSLTGAKDFGWSTLANIFPDNSAGGPGTSTPASATDDEISLVRAFRSVKVVCLASVFRTVDYIRPDDLCRLFAASANLELQDWTSQTGWKRPWRGGRRAFELKTDREENKYFQVYHPRRVMIILGGGMRTLTPGALKEALI</sequence>
<evidence type="ECO:0000313" key="1">
    <source>
        <dbReference type="EMBL" id="KAJ3499989.1"/>
    </source>
</evidence>
<name>A0A9W8JRF5_9AGAR</name>
<accession>A0A9W8JRF5</accession>
<keyword evidence="2" id="KW-1185">Reference proteome</keyword>
<organism evidence="1 2">
    <name type="scientific">Agrocybe chaxingu</name>
    <dbReference type="NCBI Taxonomy" id="84603"/>
    <lineage>
        <taxon>Eukaryota</taxon>
        <taxon>Fungi</taxon>
        <taxon>Dikarya</taxon>
        <taxon>Basidiomycota</taxon>
        <taxon>Agaricomycotina</taxon>
        <taxon>Agaricomycetes</taxon>
        <taxon>Agaricomycetidae</taxon>
        <taxon>Agaricales</taxon>
        <taxon>Agaricineae</taxon>
        <taxon>Strophariaceae</taxon>
        <taxon>Agrocybe</taxon>
    </lineage>
</organism>
<dbReference type="EMBL" id="JANKHO010001690">
    <property type="protein sequence ID" value="KAJ3499989.1"/>
    <property type="molecule type" value="Genomic_DNA"/>
</dbReference>
<gene>
    <name evidence="1" type="ORF">NLJ89_g9989</name>
</gene>
<dbReference type="AlphaFoldDB" id="A0A9W8JRF5"/>
<evidence type="ECO:0000313" key="2">
    <source>
        <dbReference type="Proteomes" id="UP001148786"/>
    </source>
</evidence>